<comment type="subcellular location">
    <subcellularLocation>
        <location evidence="1">Periplasm</location>
    </subcellularLocation>
</comment>
<dbReference type="InterPro" id="IPR004682">
    <property type="entry name" value="TRAP_DctP"/>
</dbReference>
<proteinExistence type="inferred from homology"/>
<dbReference type="STRING" id="1217970.SAMN05444002_3823"/>
<name>A0A1N6IFM5_9RHOB</name>
<dbReference type="Pfam" id="PF03480">
    <property type="entry name" value="DctP"/>
    <property type="match status" value="1"/>
</dbReference>
<evidence type="ECO:0000256" key="6">
    <source>
        <dbReference type="SAM" id="SignalP"/>
    </source>
</evidence>
<evidence type="ECO:0000313" key="7">
    <source>
        <dbReference type="EMBL" id="SIO30836.1"/>
    </source>
</evidence>
<reference evidence="8" key="1">
    <citation type="submission" date="2016-11" db="EMBL/GenBank/DDBJ databases">
        <authorList>
            <person name="Varghese N."/>
            <person name="Submissions S."/>
        </authorList>
    </citation>
    <scope>NUCLEOTIDE SEQUENCE [LARGE SCALE GENOMIC DNA]</scope>
    <source>
        <strain evidence="8">DSM 29440</strain>
    </source>
</reference>
<dbReference type="Gene3D" id="3.40.190.170">
    <property type="entry name" value="Bacterial extracellular solute-binding protein, family 7"/>
    <property type="match status" value="1"/>
</dbReference>
<dbReference type="NCBIfam" id="NF037995">
    <property type="entry name" value="TRAP_S1"/>
    <property type="match status" value="1"/>
</dbReference>
<evidence type="ECO:0000256" key="3">
    <source>
        <dbReference type="ARBA" id="ARBA00022448"/>
    </source>
</evidence>
<dbReference type="PANTHER" id="PTHR33376:SF4">
    <property type="entry name" value="SIALIC ACID-BINDING PERIPLASMIC PROTEIN SIAP"/>
    <property type="match status" value="1"/>
</dbReference>
<dbReference type="RefSeq" id="WP_074257976.1">
    <property type="nucleotide sequence ID" value="NZ_FSRL01000002.1"/>
</dbReference>
<keyword evidence="7" id="KW-0675">Receptor</keyword>
<dbReference type="GO" id="GO:0030288">
    <property type="term" value="C:outer membrane-bounded periplasmic space"/>
    <property type="evidence" value="ECO:0007669"/>
    <property type="project" value="InterPro"/>
</dbReference>
<dbReference type="AlphaFoldDB" id="A0A1N6IFM5"/>
<dbReference type="EMBL" id="FSRL01000002">
    <property type="protein sequence ID" value="SIO30836.1"/>
    <property type="molecule type" value="Genomic_DNA"/>
</dbReference>
<feature type="chain" id="PRO_5009936602" evidence="6">
    <location>
        <begin position="21"/>
        <end position="319"/>
    </location>
</feature>
<sequence>MKTLATLTAAVALTASPLLAQETLKFAHVYEANTLYNEAAEWIADEIEKRTDGAYVVDVFPSSQLGNEETITEGLQIGSIQMAYTGPTFLGQFHKPMAISEAPFIWKDYDHWKSYQGSDIFEEVSQGYFDKTGNKVTSILYFGSRQTSSQEKIETPADMEGMKICVANAPLWKIFPTAVGANPTPISFAEVYLALQQGVVEGQENPITIIESNKFYEVQNYVARTSHITSSVVSVFGGPLWSRLSDEEKALFTEITREASAMFSDKIVAREEELFDKFRAGDDVEIVDVDRAPFAELVIPAVKAEWGEELVDRVTALAD</sequence>
<dbReference type="GO" id="GO:0055085">
    <property type="term" value="P:transmembrane transport"/>
    <property type="evidence" value="ECO:0007669"/>
    <property type="project" value="InterPro"/>
</dbReference>
<keyword evidence="4 6" id="KW-0732">Signal</keyword>
<gene>
    <name evidence="7" type="ORF">SAMN05444002_3823</name>
</gene>
<evidence type="ECO:0000256" key="2">
    <source>
        <dbReference type="ARBA" id="ARBA00009023"/>
    </source>
</evidence>
<organism evidence="7 8">
    <name type="scientific">Vannielia litorea</name>
    <dbReference type="NCBI Taxonomy" id="1217970"/>
    <lineage>
        <taxon>Bacteria</taxon>
        <taxon>Pseudomonadati</taxon>
        <taxon>Pseudomonadota</taxon>
        <taxon>Alphaproteobacteria</taxon>
        <taxon>Rhodobacterales</taxon>
        <taxon>Paracoccaceae</taxon>
        <taxon>Vannielia</taxon>
    </lineage>
</organism>
<dbReference type="InterPro" id="IPR018389">
    <property type="entry name" value="DctP_fam"/>
</dbReference>
<dbReference type="PANTHER" id="PTHR33376">
    <property type="match status" value="1"/>
</dbReference>
<comment type="similarity">
    <text evidence="2">Belongs to the bacterial solute-binding protein 7 family.</text>
</comment>
<evidence type="ECO:0000256" key="4">
    <source>
        <dbReference type="ARBA" id="ARBA00022729"/>
    </source>
</evidence>
<protein>
    <submittedName>
        <fullName evidence="7">Tripartite ATP-independent transporter solute receptor, DctP family</fullName>
    </submittedName>
</protein>
<keyword evidence="3" id="KW-0813">Transport</keyword>
<evidence type="ECO:0000313" key="8">
    <source>
        <dbReference type="Proteomes" id="UP000184932"/>
    </source>
</evidence>
<evidence type="ECO:0000256" key="1">
    <source>
        <dbReference type="ARBA" id="ARBA00004418"/>
    </source>
</evidence>
<keyword evidence="5" id="KW-0574">Periplasm</keyword>
<dbReference type="NCBIfam" id="TIGR00787">
    <property type="entry name" value="dctP"/>
    <property type="match status" value="1"/>
</dbReference>
<dbReference type="Proteomes" id="UP000184932">
    <property type="component" value="Unassembled WGS sequence"/>
</dbReference>
<keyword evidence="8" id="KW-1185">Reference proteome</keyword>
<evidence type="ECO:0000256" key="5">
    <source>
        <dbReference type="ARBA" id="ARBA00022764"/>
    </source>
</evidence>
<dbReference type="InterPro" id="IPR038404">
    <property type="entry name" value="TRAP_DctP_sf"/>
</dbReference>
<accession>A0A1N6IFM5</accession>
<feature type="signal peptide" evidence="6">
    <location>
        <begin position="1"/>
        <end position="20"/>
    </location>
</feature>